<keyword evidence="2" id="KW-1185">Reference proteome</keyword>
<evidence type="ECO:0000313" key="2">
    <source>
        <dbReference type="Proteomes" id="UP000244496"/>
    </source>
</evidence>
<gene>
    <name evidence="1" type="ORF">HYN69_01225</name>
</gene>
<dbReference type="AlphaFoldDB" id="A0A2S0UHM5"/>
<sequence>MPSQSFVDAQVLVVEFPAAGVMHVAPSKVGSTSIMQAYGQMAGLDIRDGSVRNDLRRDARSGRSAAAGLSMRYVAADELPDLVAARPGWRVLANVRCPYDRAVSNWHSKLNRYARRYDPWVYYRGKLGQLFEGPKAWPHIERANAHMQRHIPFRSMVAGLAQNGVSFDRHFEQQALLLALDRVRYDHVFRLERFGTDFPAVLAGLGIGAEFTGRLSIVPHSNRTAASRPGAGLLDAGTIALIDRAYPQDKALLGYSDPISGRVARWG</sequence>
<organism evidence="1 2">
    <name type="scientific">Paragemmobacter aquarius</name>
    <dbReference type="NCBI Taxonomy" id="2169400"/>
    <lineage>
        <taxon>Bacteria</taxon>
        <taxon>Pseudomonadati</taxon>
        <taxon>Pseudomonadota</taxon>
        <taxon>Alphaproteobacteria</taxon>
        <taxon>Rhodobacterales</taxon>
        <taxon>Paracoccaceae</taxon>
        <taxon>Paragemmobacter</taxon>
    </lineage>
</organism>
<dbReference type="InterPro" id="IPR005331">
    <property type="entry name" value="Sulfotransferase"/>
</dbReference>
<evidence type="ECO:0008006" key="3">
    <source>
        <dbReference type="Google" id="ProtNLM"/>
    </source>
</evidence>
<dbReference type="GO" id="GO:0016020">
    <property type="term" value="C:membrane"/>
    <property type="evidence" value="ECO:0007669"/>
    <property type="project" value="InterPro"/>
</dbReference>
<dbReference type="RefSeq" id="WP_108434138.1">
    <property type="nucleotide sequence ID" value="NZ_CP028918.1"/>
</dbReference>
<reference evidence="1 2" key="1">
    <citation type="submission" date="2018-04" db="EMBL/GenBank/DDBJ databases">
        <title>Genome sequencing of Gemmobacter.</title>
        <authorList>
            <person name="Yi H."/>
            <person name="Baek M.-G."/>
        </authorList>
    </citation>
    <scope>NUCLEOTIDE SEQUENCE [LARGE SCALE GENOMIC DNA]</scope>
    <source>
        <strain evidence="1 2">HYN0069</strain>
    </source>
</reference>
<dbReference type="EMBL" id="CP028918">
    <property type="protein sequence ID" value="AWB47309.1"/>
    <property type="molecule type" value="Genomic_DNA"/>
</dbReference>
<name>A0A2S0UHM5_9RHOB</name>
<evidence type="ECO:0000313" key="1">
    <source>
        <dbReference type="EMBL" id="AWB47309.1"/>
    </source>
</evidence>
<dbReference type="GO" id="GO:0008146">
    <property type="term" value="F:sulfotransferase activity"/>
    <property type="evidence" value="ECO:0007669"/>
    <property type="project" value="InterPro"/>
</dbReference>
<protein>
    <recommendedName>
        <fullName evidence="3">Sulfotransferase family protein</fullName>
    </recommendedName>
</protein>
<dbReference type="KEGG" id="geh:HYN69_01225"/>
<dbReference type="Proteomes" id="UP000244496">
    <property type="component" value="Chromosome"/>
</dbReference>
<accession>A0A2S0UHM5</accession>
<proteinExistence type="predicted"/>
<dbReference type="OrthoDB" id="7862951at2"/>
<dbReference type="Pfam" id="PF03567">
    <property type="entry name" value="Sulfotransfer_2"/>
    <property type="match status" value="1"/>
</dbReference>